<dbReference type="AlphaFoldDB" id="A0ABD6CPJ8"/>
<reference evidence="1 2" key="1">
    <citation type="journal article" date="2019" name="Int. J. Syst. Evol. Microbiol.">
        <title>The Global Catalogue of Microorganisms (GCM) 10K type strain sequencing project: providing services to taxonomists for standard genome sequencing and annotation.</title>
        <authorList>
            <consortium name="The Broad Institute Genomics Platform"/>
            <consortium name="The Broad Institute Genome Sequencing Center for Infectious Disease"/>
            <person name="Wu L."/>
            <person name="Ma J."/>
        </authorList>
    </citation>
    <scope>NUCLEOTIDE SEQUENCE [LARGE SCALE GENOMIC DNA]</scope>
    <source>
        <strain evidence="1 2">CGMCC 1.12121</strain>
    </source>
</reference>
<dbReference type="RefSeq" id="WP_256422745.1">
    <property type="nucleotide sequence ID" value="NZ_JANHDI010000014.1"/>
</dbReference>
<keyword evidence="2" id="KW-1185">Reference proteome</keyword>
<comment type="caution">
    <text evidence="1">The sequence shown here is derived from an EMBL/GenBank/DDBJ whole genome shotgun (WGS) entry which is preliminary data.</text>
</comment>
<proteinExistence type="predicted"/>
<sequence length="317" mass="35708">MSHQYGDERIVEWLNDNQYHPRSPAHGSASCLYLLDDLLEESDKFREAAESGEIVYQEDFTVGEGPSKWNTDLVVGPPTDDVQVTIGDDRTIAEGTPEEIWLAIDAKSVMTEHGKARRNRQRDINSFADIMHRHYPGAVTGGLLLINTAERFKSPLRDEGDITEHDRIESLVEETVEMFRDIDRAEGDVSPNVDGVGCVVVDHTNLDDGEETTLVTDPPAPQEDDIVHYHRFLEILIDTLESRWLTGAPPDLSELRELEDLHTTLDRQVVELAHAAHILGDEIEDGDVNEETIERLESEVAEIEVVVESIESEYEDD</sequence>
<gene>
    <name evidence="1" type="ORF">ACFSBX_10290</name>
</gene>
<accession>A0ABD6CPJ8</accession>
<name>A0ABD6CPJ8_9EURY</name>
<dbReference type="EMBL" id="JBHUDK010000008">
    <property type="protein sequence ID" value="MFD1599344.1"/>
    <property type="molecule type" value="Genomic_DNA"/>
</dbReference>
<dbReference type="Proteomes" id="UP001597085">
    <property type="component" value="Unassembled WGS sequence"/>
</dbReference>
<organism evidence="1 2">
    <name type="scientific">Halobellus rarus</name>
    <dbReference type="NCBI Taxonomy" id="1126237"/>
    <lineage>
        <taxon>Archaea</taxon>
        <taxon>Methanobacteriati</taxon>
        <taxon>Methanobacteriota</taxon>
        <taxon>Stenosarchaea group</taxon>
        <taxon>Halobacteria</taxon>
        <taxon>Halobacteriales</taxon>
        <taxon>Haloferacaceae</taxon>
        <taxon>Halobellus</taxon>
    </lineage>
</organism>
<evidence type="ECO:0000313" key="1">
    <source>
        <dbReference type="EMBL" id="MFD1599344.1"/>
    </source>
</evidence>
<protein>
    <recommendedName>
        <fullName evidence="3">Restriction endonuclease</fullName>
    </recommendedName>
</protein>
<evidence type="ECO:0008006" key="3">
    <source>
        <dbReference type="Google" id="ProtNLM"/>
    </source>
</evidence>
<evidence type="ECO:0000313" key="2">
    <source>
        <dbReference type="Proteomes" id="UP001597085"/>
    </source>
</evidence>